<keyword evidence="1" id="KW-0812">Transmembrane</keyword>
<evidence type="ECO:0000313" key="2">
    <source>
        <dbReference type="EMBL" id="TEB30985.1"/>
    </source>
</evidence>
<keyword evidence="1" id="KW-0472">Membrane</keyword>
<organism evidence="2 3">
    <name type="scientific">Coprinellus micaceus</name>
    <name type="common">Glistening ink-cap mushroom</name>
    <name type="synonym">Coprinus micaceus</name>
    <dbReference type="NCBI Taxonomy" id="71717"/>
    <lineage>
        <taxon>Eukaryota</taxon>
        <taxon>Fungi</taxon>
        <taxon>Dikarya</taxon>
        <taxon>Basidiomycota</taxon>
        <taxon>Agaricomycotina</taxon>
        <taxon>Agaricomycetes</taxon>
        <taxon>Agaricomycetidae</taxon>
        <taxon>Agaricales</taxon>
        <taxon>Agaricineae</taxon>
        <taxon>Psathyrellaceae</taxon>
        <taxon>Coprinellus</taxon>
    </lineage>
</organism>
<keyword evidence="1" id="KW-1133">Transmembrane helix</keyword>
<evidence type="ECO:0000256" key="1">
    <source>
        <dbReference type="SAM" id="Phobius"/>
    </source>
</evidence>
<dbReference type="EMBL" id="QPFP01000020">
    <property type="protein sequence ID" value="TEB30985.1"/>
    <property type="molecule type" value="Genomic_DNA"/>
</dbReference>
<accession>A0A4Y7T9Y8</accession>
<dbReference type="AlphaFoldDB" id="A0A4Y7T9Y8"/>
<keyword evidence="3" id="KW-1185">Reference proteome</keyword>
<protein>
    <submittedName>
        <fullName evidence="2">Uncharacterized protein</fullName>
    </submittedName>
</protein>
<proteinExistence type="predicted"/>
<feature type="transmembrane region" description="Helical" evidence="1">
    <location>
        <begin position="30"/>
        <end position="47"/>
    </location>
</feature>
<sequence length="59" mass="6494">MEGPQGSSSSDEKELVQGMRDKKEHVIRKTLFVPVVIGIGVTVTATVELELLNFSFNCE</sequence>
<name>A0A4Y7T9Y8_COPMI</name>
<dbReference type="Proteomes" id="UP000298030">
    <property type="component" value="Unassembled WGS sequence"/>
</dbReference>
<comment type="caution">
    <text evidence="2">The sequence shown here is derived from an EMBL/GenBank/DDBJ whole genome shotgun (WGS) entry which is preliminary data.</text>
</comment>
<evidence type="ECO:0000313" key="3">
    <source>
        <dbReference type="Proteomes" id="UP000298030"/>
    </source>
</evidence>
<gene>
    <name evidence="2" type="ORF">FA13DRAFT_1732947</name>
</gene>
<reference evidence="2 3" key="1">
    <citation type="journal article" date="2019" name="Nat. Ecol. Evol.">
        <title>Megaphylogeny resolves global patterns of mushroom evolution.</title>
        <authorList>
            <person name="Varga T."/>
            <person name="Krizsan K."/>
            <person name="Foldi C."/>
            <person name="Dima B."/>
            <person name="Sanchez-Garcia M."/>
            <person name="Sanchez-Ramirez S."/>
            <person name="Szollosi G.J."/>
            <person name="Szarkandi J.G."/>
            <person name="Papp V."/>
            <person name="Albert L."/>
            <person name="Andreopoulos W."/>
            <person name="Angelini C."/>
            <person name="Antonin V."/>
            <person name="Barry K.W."/>
            <person name="Bougher N.L."/>
            <person name="Buchanan P."/>
            <person name="Buyck B."/>
            <person name="Bense V."/>
            <person name="Catcheside P."/>
            <person name="Chovatia M."/>
            <person name="Cooper J."/>
            <person name="Damon W."/>
            <person name="Desjardin D."/>
            <person name="Finy P."/>
            <person name="Geml J."/>
            <person name="Haridas S."/>
            <person name="Hughes K."/>
            <person name="Justo A."/>
            <person name="Karasinski D."/>
            <person name="Kautmanova I."/>
            <person name="Kiss B."/>
            <person name="Kocsube S."/>
            <person name="Kotiranta H."/>
            <person name="LaButti K.M."/>
            <person name="Lechner B.E."/>
            <person name="Liimatainen K."/>
            <person name="Lipzen A."/>
            <person name="Lukacs Z."/>
            <person name="Mihaltcheva S."/>
            <person name="Morgado L.N."/>
            <person name="Niskanen T."/>
            <person name="Noordeloos M.E."/>
            <person name="Ohm R.A."/>
            <person name="Ortiz-Santana B."/>
            <person name="Ovrebo C."/>
            <person name="Racz N."/>
            <person name="Riley R."/>
            <person name="Savchenko A."/>
            <person name="Shiryaev A."/>
            <person name="Soop K."/>
            <person name="Spirin V."/>
            <person name="Szebenyi C."/>
            <person name="Tomsovsky M."/>
            <person name="Tulloss R.E."/>
            <person name="Uehling J."/>
            <person name="Grigoriev I.V."/>
            <person name="Vagvolgyi C."/>
            <person name="Papp T."/>
            <person name="Martin F.M."/>
            <person name="Miettinen O."/>
            <person name="Hibbett D.S."/>
            <person name="Nagy L.G."/>
        </authorList>
    </citation>
    <scope>NUCLEOTIDE SEQUENCE [LARGE SCALE GENOMIC DNA]</scope>
    <source>
        <strain evidence="2 3">FP101781</strain>
    </source>
</reference>